<dbReference type="SUPFAM" id="SSF57716">
    <property type="entry name" value="Glucocorticoid receptor-like (DNA-binding domain)"/>
    <property type="match status" value="1"/>
</dbReference>
<dbReference type="InterPro" id="IPR037187">
    <property type="entry name" value="DnaK_N"/>
</dbReference>
<dbReference type="SUPFAM" id="SSF109635">
    <property type="entry name" value="DnaK suppressor protein DksA, alpha-hairpin domain"/>
    <property type="match status" value="1"/>
</dbReference>
<evidence type="ECO:0000256" key="3">
    <source>
        <dbReference type="ARBA" id="ARBA00022833"/>
    </source>
</evidence>
<dbReference type="EMBL" id="VICH01000012">
    <property type="protein sequence ID" value="TQV66013.1"/>
    <property type="molecule type" value="Genomic_DNA"/>
</dbReference>
<evidence type="ECO:0000256" key="1">
    <source>
        <dbReference type="ARBA" id="ARBA00022723"/>
    </source>
</evidence>
<feature type="domain" description="DnaK suppressor protein-like N-terminal" evidence="7">
    <location>
        <begin position="7"/>
        <end position="71"/>
    </location>
</feature>
<comment type="caution">
    <text evidence="8">The sequence shown here is derived from an EMBL/GenBank/DDBJ whole genome shotgun (WGS) entry which is preliminary data.</text>
</comment>
<feature type="coiled-coil region" evidence="5">
    <location>
        <begin position="8"/>
        <end position="35"/>
    </location>
</feature>
<keyword evidence="1" id="KW-0479">Metal-binding</keyword>
<dbReference type="Proteomes" id="UP000315816">
    <property type="component" value="Unassembled WGS sequence"/>
</dbReference>
<dbReference type="Gene3D" id="1.20.120.910">
    <property type="entry name" value="DksA, coiled-coil domain"/>
    <property type="match status" value="1"/>
</dbReference>
<dbReference type="InterPro" id="IPR000962">
    <property type="entry name" value="Znf_DskA_TraR"/>
</dbReference>
<feature type="zinc finger region" description="dksA C4-type" evidence="4">
    <location>
        <begin position="79"/>
        <end position="103"/>
    </location>
</feature>
<name>A0A545SM05_9RHOB</name>
<proteinExistence type="predicted"/>
<sequence>MVDVNRYRDILNARMQELDKRLHEIEDELDSHQSKDWEELAVEREEDEVLEGLGTSGQTEIAQIQAAFARMDDGEFGYCAECGAEISPERLNLLPHTPFCRDCAAKHA</sequence>
<evidence type="ECO:0000313" key="9">
    <source>
        <dbReference type="Proteomes" id="UP000315816"/>
    </source>
</evidence>
<evidence type="ECO:0000256" key="5">
    <source>
        <dbReference type="SAM" id="Coils"/>
    </source>
</evidence>
<dbReference type="PROSITE" id="PS51128">
    <property type="entry name" value="ZF_DKSA_2"/>
    <property type="match status" value="1"/>
</dbReference>
<gene>
    <name evidence="8" type="ORF">FIL88_14660</name>
</gene>
<feature type="domain" description="Zinc finger DksA/TraR C4-type" evidence="6">
    <location>
        <begin position="74"/>
        <end position="107"/>
    </location>
</feature>
<dbReference type="RefSeq" id="WP_142854623.1">
    <property type="nucleotide sequence ID" value="NZ_FXWW01000007.1"/>
</dbReference>
<keyword evidence="3" id="KW-0862">Zinc</keyword>
<accession>A0A545SM05</accession>
<organism evidence="8 9">
    <name type="scientific">Aliiroseovarius halocynthiae</name>
    <dbReference type="NCBI Taxonomy" id="985055"/>
    <lineage>
        <taxon>Bacteria</taxon>
        <taxon>Pseudomonadati</taxon>
        <taxon>Pseudomonadota</taxon>
        <taxon>Alphaproteobacteria</taxon>
        <taxon>Rhodobacterales</taxon>
        <taxon>Paracoccaceae</taxon>
        <taxon>Aliiroseovarius</taxon>
    </lineage>
</organism>
<evidence type="ECO:0000259" key="7">
    <source>
        <dbReference type="Pfam" id="PF21173"/>
    </source>
</evidence>
<keyword evidence="9" id="KW-1185">Reference proteome</keyword>
<dbReference type="PANTHER" id="PTHR33823">
    <property type="entry name" value="RNA POLYMERASE-BINDING TRANSCRIPTION FACTOR DKSA-RELATED"/>
    <property type="match status" value="1"/>
</dbReference>
<dbReference type="OrthoDB" id="1121111at2"/>
<keyword evidence="2" id="KW-0863">Zinc-finger</keyword>
<protein>
    <submittedName>
        <fullName evidence="8">TraR/DksA family transcriptional regulator</fullName>
    </submittedName>
</protein>
<dbReference type="GO" id="GO:0008270">
    <property type="term" value="F:zinc ion binding"/>
    <property type="evidence" value="ECO:0007669"/>
    <property type="project" value="UniProtKB-KW"/>
</dbReference>
<reference evidence="8 9" key="1">
    <citation type="submission" date="2019-06" db="EMBL/GenBank/DDBJ databases">
        <title>A novel species of marine bacteria.</title>
        <authorList>
            <person name="Wang Y."/>
        </authorList>
    </citation>
    <scope>NUCLEOTIDE SEQUENCE [LARGE SCALE GENOMIC DNA]</scope>
    <source>
        <strain evidence="8 9">MA1-10</strain>
    </source>
</reference>
<dbReference type="InterPro" id="IPR048487">
    <property type="entry name" value="DksA-like_N"/>
</dbReference>
<keyword evidence="5" id="KW-0175">Coiled coil</keyword>
<evidence type="ECO:0000313" key="8">
    <source>
        <dbReference type="EMBL" id="TQV66013.1"/>
    </source>
</evidence>
<dbReference type="PANTHER" id="PTHR33823:SF4">
    <property type="entry name" value="GENERAL STRESS PROTEIN 16O"/>
    <property type="match status" value="1"/>
</dbReference>
<dbReference type="Pfam" id="PF21173">
    <property type="entry name" value="DksA-like_N"/>
    <property type="match status" value="1"/>
</dbReference>
<dbReference type="AlphaFoldDB" id="A0A545SM05"/>
<dbReference type="Pfam" id="PF01258">
    <property type="entry name" value="zf-dskA_traR"/>
    <property type="match status" value="1"/>
</dbReference>
<evidence type="ECO:0000256" key="4">
    <source>
        <dbReference type="PROSITE-ProRule" id="PRU00510"/>
    </source>
</evidence>
<evidence type="ECO:0000259" key="6">
    <source>
        <dbReference type="Pfam" id="PF01258"/>
    </source>
</evidence>
<evidence type="ECO:0000256" key="2">
    <source>
        <dbReference type="ARBA" id="ARBA00022771"/>
    </source>
</evidence>